<dbReference type="OrthoDB" id="2388539at2"/>
<evidence type="ECO:0000259" key="2">
    <source>
        <dbReference type="Pfam" id="PF04235"/>
    </source>
</evidence>
<feature type="transmembrane region" description="Helical" evidence="1">
    <location>
        <begin position="207"/>
        <end position="228"/>
    </location>
</feature>
<accession>A0A2R7Z3I0</accession>
<name>A0A2R7Z3I0_9ACTN</name>
<dbReference type="EMBL" id="PYXZ01000001">
    <property type="protein sequence ID" value="PUA83134.1"/>
    <property type="molecule type" value="Genomic_DNA"/>
</dbReference>
<evidence type="ECO:0000256" key="1">
    <source>
        <dbReference type="SAM" id="Phobius"/>
    </source>
</evidence>
<reference evidence="3 4" key="1">
    <citation type="submission" date="2018-03" db="EMBL/GenBank/DDBJ databases">
        <authorList>
            <person name="Keele B.F."/>
        </authorList>
    </citation>
    <scope>NUCLEOTIDE SEQUENCE [LARGE SCALE GENOMIC DNA]</scope>
    <source>
        <strain evidence="3 4">IB-3</strain>
    </source>
</reference>
<feature type="transmembrane region" description="Helical" evidence="1">
    <location>
        <begin position="287"/>
        <end position="306"/>
    </location>
</feature>
<feature type="transmembrane region" description="Helical" evidence="1">
    <location>
        <begin position="122"/>
        <end position="145"/>
    </location>
</feature>
<feature type="transmembrane region" description="Helical" evidence="1">
    <location>
        <begin position="33"/>
        <end position="56"/>
    </location>
</feature>
<dbReference type="InterPro" id="IPR007349">
    <property type="entry name" value="DUF418"/>
</dbReference>
<dbReference type="PANTHER" id="PTHR30590:SF2">
    <property type="entry name" value="INNER MEMBRANE PROTEIN"/>
    <property type="match status" value="1"/>
</dbReference>
<dbReference type="AlphaFoldDB" id="A0A2R7Z3I0"/>
<comment type="caution">
    <text evidence="3">The sequence shown here is derived from an EMBL/GenBank/DDBJ whole genome shotgun (WGS) entry which is preliminary data.</text>
</comment>
<dbReference type="PANTHER" id="PTHR30590">
    <property type="entry name" value="INNER MEMBRANE PROTEIN"/>
    <property type="match status" value="1"/>
</dbReference>
<feature type="domain" description="DUF418" evidence="2">
    <location>
        <begin position="189"/>
        <end position="354"/>
    </location>
</feature>
<feature type="transmembrane region" description="Helical" evidence="1">
    <location>
        <begin position="248"/>
        <end position="266"/>
    </location>
</feature>
<sequence>MLLFIALANSHYFLSSSAYFGGFPADLGPLDAAVAWAIATFVDGRAFPMFGLLFGYGVAHIVRRQGDASPRTVRRLLWRRALFLVLVGFLHATLLYVGDILGAYGVLLLVGAWTVRWRDGWLLFVAALFWVLTALPSEDSFSIGTEGPDPTMLPTDLGVMVIDRAFASGFISLLGPIGFVCPFLLGLWAGRRRLLEEPSRHRTFLRFVAVGGITVAVLGAQPVALVHLGVIDVPDASSLSVVGPLHDAFGVFGGFGYAALIALVALRLGPRRGRVVTALSAVGQRSMTCYLCQSVVWTIVFTPFFLGLSSELTVATTALLAVATWLGTVLLADWMRRTGRRGPFEVLVRRVTYGRPLAA</sequence>
<keyword evidence="1" id="KW-1133">Transmembrane helix</keyword>
<keyword evidence="1" id="KW-0812">Transmembrane</keyword>
<proteinExistence type="predicted"/>
<keyword evidence="1" id="KW-0472">Membrane</keyword>
<feature type="transmembrane region" description="Helical" evidence="1">
    <location>
        <begin position="100"/>
        <end position="115"/>
    </location>
</feature>
<organism evidence="3 4">
    <name type="scientific">Nocardioides currus</name>
    <dbReference type="NCBI Taxonomy" id="2133958"/>
    <lineage>
        <taxon>Bacteria</taxon>
        <taxon>Bacillati</taxon>
        <taxon>Actinomycetota</taxon>
        <taxon>Actinomycetes</taxon>
        <taxon>Propionibacteriales</taxon>
        <taxon>Nocardioidaceae</taxon>
        <taxon>Nocardioides</taxon>
    </lineage>
</organism>
<evidence type="ECO:0000313" key="4">
    <source>
        <dbReference type="Proteomes" id="UP000244867"/>
    </source>
</evidence>
<dbReference type="InterPro" id="IPR052529">
    <property type="entry name" value="Bact_Transport_Assoc"/>
</dbReference>
<feature type="transmembrane region" description="Helical" evidence="1">
    <location>
        <begin position="165"/>
        <end position="187"/>
    </location>
</feature>
<protein>
    <recommendedName>
        <fullName evidence="2">DUF418 domain-containing protein</fullName>
    </recommendedName>
</protein>
<feature type="transmembrane region" description="Helical" evidence="1">
    <location>
        <begin position="77"/>
        <end position="94"/>
    </location>
</feature>
<feature type="transmembrane region" description="Helical" evidence="1">
    <location>
        <begin position="312"/>
        <end position="332"/>
    </location>
</feature>
<dbReference type="Proteomes" id="UP000244867">
    <property type="component" value="Unassembled WGS sequence"/>
</dbReference>
<evidence type="ECO:0000313" key="3">
    <source>
        <dbReference type="EMBL" id="PUA83134.1"/>
    </source>
</evidence>
<dbReference type="Pfam" id="PF04235">
    <property type="entry name" value="DUF418"/>
    <property type="match status" value="1"/>
</dbReference>
<gene>
    <name evidence="3" type="ORF">C7S10_03920</name>
</gene>
<keyword evidence="4" id="KW-1185">Reference proteome</keyword>